<feature type="coiled-coil region" evidence="1">
    <location>
        <begin position="572"/>
        <end position="599"/>
    </location>
</feature>
<comment type="caution">
    <text evidence="4">The sequence shown here is derived from an EMBL/GenBank/DDBJ whole genome shotgun (WGS) entry which is preliminary data.</text>
</comment>
<feature type="coiled-coil region" evidence="1">
    <location>
        <begin position="417"/>
        <end position="454"/>
    </location>
</feature>
<feature type="coiled-coil region" evidence="1">
    <location>
        <begin position="158"/>
        <end position="218"/>
    </location>
</feature>
<dbReference type="InterPro" id="IPR038729">
    <property type="entry name" value="Rad50/SbcC_AAA"/>
</dbReference>
<dbReference type="SUPFAM" id="SSF52540">
    <property type="entry name" value="P-loop containing nucleoside triphosphate hydrolases"/>
    <property type="match status" value="1"/>
</dbReference>
<dbReference type="Gene3D" id="3.40.50.300">
    <property type="entry name" value="P-loop containing nucleotide triphosphate hydrolases"/>
    <property type="match status" value="2"/>
</dbReference>
<sequence>MQIKKIHISNFGKLHEMQMDFSEGLNVINGENGWGKSTLAAFLKAMLYGMDVTTKRSLLENERRRYKPWQGGAYGGSMEFEANGKSYRMERFFGTKEREDKFALYDLATGLPSTDYSEHLGEELFHIDRAAWERTCYLGQLNLGVAVNDSLNARLTHVEEESGDMQNYEQAVRLLEDRMKYFRKTGNRGQIAKLRDDQRAVREDQMILMNRMKELENERTAHIEQKRQEQFAHEKTEQLEKTGRKLQERNIQKNEQEQYLQLKQRADATEAVLQKANVALAQYETVPADETLLDLLRNQIYELRTTIEKREAAAQQKERSEASVRSQQEVLEECQELVAGRKQGLAGAFGTAAAGAVFVLLSKTVANAEIFSSEKASMLAGAATLVFGALLIIGSFLKALRETGKWGKQGRELHKVKVALENYEEQAEQDAEVYEELDQTMKELRHRLTETFQTSEDATPEELEACWQQERKRSQEYQQLKAECESRRNASRDAKEICQSYLNDHPKAAEPLPEMEFISQEELERRLQQNREAEKAIQQETGRIESRIRMLEEETVRLPELEEQDAALTAQIEDAVRTCDRLEQTLGFLETAKNQLLSRYLDRLKEGTEDYLSELVPEWEPSVAMDVNLKMKVQQEGSLRDTECFSTGWQDLFRLAERFALVDAICDADQPTVVLDDPFVNLDPKKYKNARKILEKLGEKRQLIYFSCRE</sequence>
<evidence type="ECO:0000259" key="3">
    <source>
        <dbReference type="Pfam" id="PF13476"/>
    </source>
</evidence>
<keyword evidence="2" id="KW-0472">Membrane</keyword>
<feature type="transmembrane region" description="Helical" evidence="2">
    <location>
        <begin position="378"/>
        <end position="400"/>
    </location>
</feature>
<feature type="domain" description="Rad50/SbcC-type AAA" evidence="3">
    <location>
        <begin position="5"/>
        <end position="261"/>
    </location>
</feature>
<dbReference type="PANTHER" id="PTHR41259">
    <property type="entry name" value="DOUBLE-STRAND BREAK REPAIR RAD50 ATPASE, PUTATIVE-RELATED"/>
    <property type="match status" value="1"/>
</dbReference>
<evidence type="ECO:0000313" key="5">
    <source>
        <dbReference type="Proteomes" id="UP001198220"/>
    </source>
</evidence>
<evidence type="ECO:0000256" key="2">
    <source>
        <dbReference type="SAM" id="Phobius"/>
    </source>
</evidence>
<accession>A0AAE3DAK6</accession>
<proteinExistence type="predicted"/>
<evidence type="ECO:0000256" key="1">
    <source>
        <dbReference type="SAM" id="Coils"/>
    </source>
</evidence>
<name>A0AAE3DAK6_9FIRM</name>
<organism evidence="4 5">
    <name type="scientific">Hominiventricola filiformis</name>
    <dbReference type="NCBI Taxonomy" id="2885352"/>
    <lineage>
        <taxon>Bacteria</taxon>
        <taxon>Bacillati</taxon>
        <taxon>Bacillota</taxon>
        <taxon>Clostridia</taxon>
        <taxon>Lachnospirales</taxon>
        <taxon>Lachnospiraceae</taxon>
        <taxon>Hominiventricola</taxon>
    </lineage>
</organism>
<evidence type="ECO:0000313" key="4">
    <source>
        <dbReference type="EMBL" id="MCC2126918.1"/>
    </source>
</evidence>
<keyword evidence="2" id="KW-0812">Transmembrane</keyword>
<dbReference type="Pfam" id="PF13476">
    <property type="entry name" value="AAA_23"/>
    <property type="match status" value="1"/>
</dbReference>
<dbReference type="Proteomes" id="UP001198220">
    <property type="component" value="Unassembled WGS sequence"/>
</dbReference>
<dbReference type="PANTHER" id="PTHR41259:SF1">
    <property type="entry name" value="DOUBLE-STRAND BREAK REPAIR RAD50 ATPASE, PUTATIVE-RELATED"/>
    <property type="match status" value="1"/>
</dbReference>
<gene>
    <name evidence="4" type="ORF">LKD36_12145</name>
</gene>
<dbReference type="InterPro" id="IPR027417">
    <property type="entry name" value="P-loop_NTPase"/>
</dbReference>
<feature type="transmembrane region" description="Helical" evidence="2">
    <location>
        <begin position="345"/>
        <end position="366"/>
    </location>
</feature>
<keyword evidence="1" id="KW-0175">Coiled coil</keyword>
<protein>
    <submittedName>
        <fullName evidence="4">AAA family ATPase</fullName>
    </submittedName>
</protein>
<dbReference type="RefSeq" id="WP_308459731.1">
    <property type="nucleotide sequence ID" value="NZ_JAJEPS010000012.1"/>
</dbReference>
<keyword evidence="2" id="KW-1133">Transmembrane helix</keyword>
<reference evidence="4 5" key="1">
    <citation type="submission" date="2021-10" db="EMBL/GenBank/DDBJ databases">
        <title>Anaerobic single-cell dispensing facilitates the cultivation of human gut bacteria.</title>
        <authorList>
            <person name="Afrizal A."/>
        </authorList>
    </citation>
    <scope>NUCLEOTIDE SEQUENCE [LARGE SCALE GENOMIC DNA]</scope>
    <source>
        <strain evidence="4 5">CLA-AA-H276</strain>
    </source>
</reference>
<keyword evidence="5" id="KW-1185">Reference proteome</keyword>
<dbReference type="EMBL" id="JAJEPS010000012">
    <property type="protein sequence ID" value="MCC2126918.1"/>
    <property type="molecule type" value="Genomic_DNA"/>
</dbReference>
<dbReference type="AlphaFoldDB" id="A0AAE3DAK6"/>